<dbReference type="STRING" id="1805483.A0A177ED90"/>
<keyword evidence="3" id="KW-1185">Reference proteome</keyword>
<name>A0A177ED90_9MICR</name>
<evidence type="ECO:0000313" key="3">
    <source>
        <dbReference type="Proteomes" id="UP000185944"/>
    </source>
</evidence>
<dbReference type="Proteomes" id="UP000185944">
    <property type="component" value="Unassembled WGS sequence"/>
</dbReference>
<gene>
    <name evidence="2" type="ORF">NEDG_00624</name>
</gene>
<sequence length="368" mass="41097">MERSERLMSLFQSLLVTEKRLDQAITKKKMSVEEAHFKKIKKLSTVRINLAIERNSEGGLFLLVGGKIKTEAEDGGSIFEARPLGSAISKLLVHMSPIVGSGRGGGSCLGVSKAEEGFSRGLAGERCTLSEKGNNFFEWHNSDTATKTTEWEIKTKCLSERGTVFLSFISQAGSFSVCKDLAEAIGVSAGSKPVILLGIWKYITAQKMRDTKHLKNIICNDVFQSVFKVQEISFREIIERLDEFISPLDMITIDFDIPVTPGTKTHAAYDITVELEQANKEYAYSDAPKIAILDKKISDIQIRIAKQSESIAALESFIADPKRFITSWILESSKALHLISDDLYEVDDGFYVQKEIQESVYQLLQNYK</sequence>
<dbReference type="PANTHER" id="PTHR13844">
    <property type="entry name" value="SWI/SNF-RELATED MATRIX-ASSOCIATED ACTIN-DEPENDENT REGULATOR OF CHROMATIN SUBFAMILY D"/>
    <property type="match status" value="1"/>
</dbReference>
<dbReference type="PROSITE" id="PS51925">
    <property type="entry name" value="SWIB_MDM2"/>
    <property type="match status" value="1"/>
</dbReference>
<dbReference type="Pfam" id="PF02201">
    <property type="entry name" value="SWIB"/>
    <property type="match status" value="1"/>
</dbReference>
<dbReference type="SUPFAM" id="SSF47592">
    <property type="entry name" value="SWIB/MDM2 domain"/>
    <property type="match status" value="1"/>
</dbReference>
<comment type="caution">
    <text evidence="2">The sequence shown here is derived from an EMBL/GenBank/DDBJ whole genome shotgun (WGS) entry which is preliminary data.</text>
</comment>
<organism evidence="2 3">
    <name type="scientific">Nematocida displodere</name>
    <dbReference type="NCBI Taxonomy" id="1805483"/>
    <lineage>
        <taxon>Eukaryota</taxon>
        <taxon>Fungi</taxon>
        <taxon>Fungi incertae sedis</taxon>
        <taxon>Microsporidia</taxon>
        <taxon>Nematocida</taxon>
    </lineage>
</organism>
<dbReference type="VEuPathDB" id="MicrosporidiaDB:NEDG_00624"/>
<dbReference type="InterPro" id="IPR003121">
    <property type="entry name" value="SWIB_MDM2_domain"/>
</dbReference>
<proteinExistence type="predicted"/>
<dbReference type="AlphaFoldDB" id="A0A177ED90"/>
<dbReference type="SMART" id="SM00151">
    <property type="entry name" value="SWIB"/>
    <property type="match status" value="1"/>
</dbReference>
<dbReference type="OrthoDB" id="10263741at2759"/>
<feature type="domain" description="DM2" evidence="1">
    <location>
        <begin position="170"/>
        <end position="247"/>
    </location>
</feature>
<dbReference type="InterPro" id="IPR036885">
    <property type="entry name" value="SWIB_MDM2_dom_sf"/>
</dbReference>
<accession>A0A177ED90</accession>
<dbReference type="EMBL" id="LTDL01000040">
    <property type="protein sequence ID" value="OAG29491.1"/>
    <property type="molecule type" value="Genomic_DNA"/>
</dbReference>
<reference evidence="2 3" key="1">
    <citation type="submission" date="2016-02" db="EMBL/GenBank/DDBJ databases">
        <title>Discovery of a natural microsporidian pathogen with a broad tissue tropism in Caenorhabditis elegans.</title>
        <authorList>
            <person name="Luallen R.J."/>
            <person name="Reinke A.W."/>
            <person name="Tong L."/>
            <person name="Botts M.R."/>
            <person name="Felix M.-A."/>
            <person name="Troemel E.R."/>
        </authorList>
    </citation>
    <scope>NUCLEOTIDE SEQUENCE [LARGE SCALE GENOMIC DNA]</scope>
    <source>
        <strain evidence="2 3">JUm2807</strain>
    </source>
</reference>
<dbReference type="InterPro" id="IPR019835">
    <property type="entry name" value="SWIB_domain"/>
</dbReference>
<protein>
    <submittedName>
        <fullName evidence="2">SWI/SNF-related matrix-associated actin-dependent regulator of chromatin subfamily D</fullName>
    </submittedName>
</protein>
<evidence type="ECO:0000259" key="1">
    <source>
        <dbReference type="PROSITE" id="PS51925"/>
    </source>
</evidence>
<evidence type="ECO:0000313" key="2">
    <source>
        <dbReference type="EMBL" id="OAG29491.1"/>
    </source>
</evidence>
<dbReference type="GeneID" id="93646974"/>
<dbReference type="Gene3D" id="1.10.245.10">
    <property type="entry name" value="SWIB/MDM2 domain"/>
    <property type="match status" value="1"/>
</dbReference>
<dbReference type="RefSeq" id="XP_067544139.1">
    <property type="nucleotide sequence ID" value="XM_067688042.1"/>
</dbReference>
<dbReference type="CDD" id="cd10568">
    <property type="entry name" value="SWIB_like"/>
    <property type="match status" value="1"/>
</dbReference>